<keyword evidence="6 11" id="KW-0378">Hydrolase</keyword>
<keyword evidence="8 11" id="KW-1133">Transmembrane helix</keyword>
<keyword evidence="7 11" id="KW-0862">Zinc</keyword>
<dbReference type="PROSITE" id="PS50106">
    <property type="entry name" value="PDZ"/>
    <property type="match status" value="1"/>
</dbReference>
<evidence type="ECO:0000256" key="1">
    <source>
        <dbReference type="ARBA" id="ARBA00001947"/>
    </source>
</evidence>
<dbReference type="CDD" id="cd06163">
    <property type="entry name" value="S2P-M50_PDZ_RseP-like"/>
    <property type="match status" value="1"/>
</dbReference>
<evidence type="ECO:0000256" key="7">
    <source>
        <dbReference type="ARBA" id="ARBA00022833"/>
    </source>
</evidence>
<dbReference type="GO" id="GO:0006508">
    <property type="term" value="P:proteolysis"/>
    <property type="evidence" value="ECO:0007669"/>
    <property type="project" value="UniProtKB-KW"/>
</dbReference>
<dbReference type="Gene3D" id="2.30.42.10">
    <property type="match status" value="1"/>
</dbReference>
<dbReference type="InterPro" id="IPR041489">
    <property type="entry name" value="PDZ_6"/>
</dbReference>
<dbReference type="STRING" id="1471761.B0W44_14990"/>
<comment type="cofactor">
    <cofactor evidence="1 11">
        <name>Zn(2+)</name>
        <dbReference type="ChEBI" id="CHEBI:29105"/>
    </cofactor>
</comment>
<evidence type="ECO:0000256" key="11">
    <source>
        <dbReference type="RuleBase" id="RU362031"/>
    </source>
</evidence>
<dbReference type="Pfam" id="PF17820">
    <property type="entry name" value="PDZ_6"/>
    <property type="match status" value="1"/>
</dbReference>
<accession>A0A1U9K9W8</accession>
<dbReference type="NCBIfam" id="TIGR00054">
    <property type="entry name" value="RIP metalloprotease RseP"/>
    <property type="match status" value="1"/>
</dbReference>
<evidence type="ECO:0000256" key="10">
    <source>
        <dbReference type="ARBA" id="ARBA00023136"/>
    </source>
</evidence>
<dbReference type="SUPFAM" id="SSF50156">
    <property type="entry name" value="PDZ domain-like"/>
    <property type="match status" value="1"/>
</dbReference>
<keyword evidence="10 11" id="KW-0472">Membrane</keyword>
<dbReference type="InterPro" id="IPR036034">
    <property type="entry name" value="PDZ_sf"/>
</dbReference>
<dbReference type="InterPro" id="IPR008915">
    <property type="entry name" value="Peptidase_M50"/>
</dbReference>
<gene>
    <name evidence="13" type="ORF">B0W44_14990</name>
</gene>
<keyword evidence="9 11" id="KW-0482">Metalloprotease</keyword>
<feature type="transmembrane region" description="Helical" evidence="11">
    <location>
        <begin position="344"/>
        <end position="363"/>
    </location>
</feature>
<evidence type="ECO:0000256" key="8">
    <source>
        <dbReference type="ARBA" id="ARBA00022989"/>
    </source>
</evidence>
<comment type="similarity">
    <text evidence="3 11">Belongs to the peptidase M50B family.</text>
</comment>
<keyword evidence="5 11" id="KW-0812">Transmembrane</keyword>
<dbReference type="KEGG" id="ntr:B0W44_14990"/>
<dbReference type="GO" id="GO:0046872">
    <property type="term" value="F:metal ion binding"/>
    <property type="evidence" value="ECO:0007669"/>
    <property type="project" value="UniProtKB-KW"/>
</dbReference>
<keyword evidence="11" id="KW-0479">Metal-binding</keyword>
<dbReference type="EC" id="3.4.24.-" evidence="11"/>
<keyword evidence="14" id="KW-1185">Reference proteome</keyword>
<dbReference type="Pfam" id="PF02163">
    <property type="entry name" value="Peptidase_M50"/>
    <property type="match status" value="1"/>
</dbReference>
<feature type="domain" description="PDZ" evidence="12">
    <location>
        <begin position="201"/>
        <end position="255"/>
    </location>
</feature>
<dbReference type="InterPro" id="IPR004387">
    <property type="entry name" value="Pept_M50_Zn"/>
</dbReference>
<protein>
    <recommendedName>
        <fullName evidence="11">Zinc metalloprotease</fullName>
        <ecNumber evidence="11">3.4.24.-</ecNumber>
    </recommendedName>
</protein>
<feature type="transmembrane region" description="Helical" evidence="11">
    <location>
        <begin position="168"/>
        <end position="193"/>
    </location>
</feature>
<name>A0A1U9K9W8_9BACL</name>
<keyword evidence="4 13" id="KW-0645">Protease</keyword>
<organism evidence="13 14">
    <name type="scientific">Novibacillus thermophilus</name>
    <dbReference type="NCBI Taxonomy" id="1471761"/>
    <lineage>
        <taxon>Bacteria</taxon>
        <taxon>Bacillati</taxon>
        <taxon>Bacillota</taxon>
        <taxon>Bacilli</taxon>
        <taxon>Bacillales</taxon>
        <taxon>Thermoactinomycetaceae</taxon>
        <taxon>Novibacillus</taxon>
    </lineage>
</organism>
<evidence type="ECO:0000256" key="9">
    <source>
        <dbReference type="ARBA" id="ARBA00023049"/>
    </source>
</evidence>
<dbReference type="InterPro" id="IPR001478">
    <property type="entry name" value="PDZ"/>
</dbReference>
<evidence type="ECO:0000256" key="4">
    <source>
        <dbReference type="ARBA" id="ARBA00022670"/>
    </source>
</evidence>
<evidence type="ECO:0000256" key="3">
    <source>
        <dbReference type="ARBA" id="ARBA00007931"/>
    </source>
</evidence>
<sequence length="417" mass="46299">MQTILAFILVFGTIVFVHELGHFLFAKRAGMLVREFAIGFGPKLFAHKKGETLYSLRLLPFGGYVRVAGEDPETAELKTGKEVALRLNSRGYVTHVLMNPDQGEPGDVRGRVMEWDLEHRLYVLIADEQGEEMRYRVDRQAELVYDSHSVQIAPWDRQYGAKSVGARAMFIAAGPLFNVLLSIILFSVLTMIIGVPDHLEVRQVQKSSPAAEAGLQPGDRFVEVNGQGVKRAQELISLIQEGEGDPVQVTVERDGETFETSIEPVYNEETKTYQIGVIQSEELKDATLLTAVQKSFVDIYDYTRLIFDSFAMLVTGQVGFSDLAGPVGIADMTGEVAKTGVLSLINWTSFLSLYLGIFNILPIPALDGSRLMFVALEAVRGRPIDPKKEGMVHLIGLALFMMLMVAVTYQDIMRLFS</sequence>
<evidence type="ECO:0000256" key="6">
    <source>
        <dbReference type="ARBA" id="ARBA00022801"/>
    </source>
</evidence>
<comment type="subcellular location">
    <subcellularLocation>
        <location evidence="2">Membrane</location>
        <topology evidence="2">Multi-pass membrane protein</topology>
    </subcellularLocation>
</comment>
<feature type="transmembrane region" description="Helical" evidence="11">
    <location>
        <begin position="390"/>
        <end position="409"/>
    </location>
</feature>
<dbReference type="GO" id="GO:0016020">
    <property type="term" value="C:membrane"/>
    <property type="evidence" value="ECO:0007669"/>
    <property type="project" value="UniProtKB-SubCell"/>
</dbReference>
<dbReference type="CDD" id="cd23081">
    <property type="entry name" value="cpPDZ_EcRseP-like"/>
    <property type="match status" value="1"/>
</dbReference>
<dbReference type="EMBL" id="CP019699">
    <property type="protein sequence ID" value="AQS56857.1"/>
    <property type="molecule type" value="Genomic_DNA"/>
</dbReference>
<feature type="transmembrane region" description="Helical" evidence="11">
    <location>
        <begin position="6"/>
        <end position="25"/>
    </location>
</feature>
<proteinExistence type="inferred from homology"/>
<evidence type="ECO:0000313" key="13">
    <source>
        <dbReference type="EMBL" id="AQS56857.1"/>
    </source>
</evidence>
<evidence type="ECO:0000256" key="2">
    <source>
        <dbReference type="ARBA" id="ARBA00004141"/>
    </source>
</evidence>
<evidence type="ECO:0000313" key="14">
    <source>
        <dbReference type="Proteomes" id="UP000188603"/>
    </source>
</evidence>
<dbReference type="OrthoDB" id="9782003at2"/>
<reference evidence="13 14" key="1">
    <citation type="journal article" date="2015" name="Int. J. Syst. Evol. Microbiol.">
        <title>Novibacillus thermophilus gen. nov., sp. nov., a Gram-staining-negative and moderately thermophilic member of the family Thermoactinomycetaceae.</title>
        <authorList>
            <person name="Yang G."/>
            <person name="Chen J."/>
            <person name="Zhou S."/>
        </authorList>
    </citation>
    <scope>NUCLEOTIDE SEQUENCE [LARGE SCALE GENOMIC DNA]</scope>
    <source>
        <strain evidence="13 14">SG-1</strain>
    </source>
</reference>
<dbReference type="GO" id="GO:0004222">
    <property type="term" value="F:metalloendopeptidase activity"/>
    <property type="evidence" value="ECO:0007669"/>
    <property type="project" value="InterPro"/>
</dbReference>
<evidence type="ECO:0000256" key="5">
    <source>
        <dbReference type="ARBA" id="ARBA00022692"/>
    </source>
</evidence>
<evidence type="ECO:0000259" key="12">
    <source>
        <dbReference type="PROSITE" id="PS50106"/>
    </source>
</evidence>
<dbReference type="SMART" id="SM00228">
    <property type="entry name" value="PDZ"/>
    <property type="match status" value="1"/>
</dbReference>
<dbReference type="RefSeq" id="WP_077720725.1">
    <property type="nucleotide sequence ID" value="NZ_CP019699.1"/>
</dbReference>
<dbReference type="PANTHER" id="PTHR42837:SF2">
    <property type="entry name" value="MEMBRANE METALLOPROTEASE ARASP2, CHLOROPLASTIC-RELATED"/>
    <property type="match status" value="1"/>
</dbReference>
<dbReference type="PANTHER" id="PTHR42837">
    <property type="entry name" value="REGULATOR OF SIGMA-E PROTEASE RSEP"/>
    <property type="match status" value="1"/>
</dbReference>
<dbReference type="Proteomes" id="UP000188603">
    <property type="component" value="Chromosome"/>
</dbReference>
<dbReference type="AlphaFoldDB" id="A0A1U9K9W8"/>